<sequence length="825" mass="92601">MCDYHTEKCMNFIQSTCRWLLVFGRIKRNGYLCIRKNNETTDMKSYFKFLSRNKLYTAIEAFGLSIALAFVMILVSYAFMEYRVGTHQPDAKNLYVPGSGDYLGMTLGTAKEFFPSIPEIKEWTRFSDYYTDKGAVVDGQYFHVQARAIDPNFLDMMGMKCRGCSAHRVLTDKHQALISESFAKRAFGNTNPIGQVVKCDTLQFKVVGIVDDFGREDLLEPTDIFVSMKFKDADLYPMDQFGEVVTIVRLADGADPEKVNATLLNKYMGYWKKWWSREKTTGSFLWGSSLVRWDKLYFSDITCSHVRHGSKTLVNVLLIVALVLLLSAIFNYINLTVAQIGNRAKEMATRRLLGESVLGVVLRYIKEAALFTAGCFLLGILLAWAFTPLFNSILDTKISLFSSPAVWGCLLVAYLVISLLSGLFPAIVVSRFNPIDVVKGTIRLRSKMWFSKIFIVAQSVISMSLVVMAITMMLQMRHLANIPLGYQTKDILCVSTTFGFDNVDVRNAALIARLKSLPEVEEATAIGNNPVISFANGVHDEKGENIAFLRLSVLDSIAMKMMGFKVLERYSDPTPGKIWVSEEAKRTFGVSSKKPYFGNREGKPEYEVCGVVKDFHCGDALDEFKSDKFGNHNAIRVPSNHDVLWTILVKTRGDHAQALAAIQSACKQVAKEQLGVPTDMDTEYLDDTLADALKEKHNMMVLIITFMGISILISALGLFGMSVYYGNQQRRQIALRKVMGASVADAAWQLSKRFLITSCVAVVIAIPLCVKLMQEYLIGFKFRIDFPWWALVAGAIFTLVLALVSVFSYTLRTALENPIDSIKME</sequence>
<dbReference type="Pfam" id="PF12704">
    <property type="entry name" value="MacB_PCD"/>
    <property type="match status" value="1"/>
</dbReference>
<evidence type="ECO:0000256" key="5">
    <source>
        <dbReference type="ARBA" id="ARBA00023136"/>
    </source>
</evidence>
<feature type="domain" description="ABC3 transporter permease C-terminal" evidence="7">
    <location>
        <begin position="319"/>
        <end position="434"/>
    </location>
</feature>
<evidence type="ECO:0000313" key="10">
    <source>
        <dbReference type="Proteomes" id="UP000261245"/>
    </source>
</evidence>
<organism evidence="9 10">
    <name type="scientific">Segatella copri</name>
    <dbReference type="NCBI Taxonomy" id="165179"/>
    <lineage>
        <taxon>Bacteria</taxon>
        <taxon>Pseudomonadati</taxon>
        <taxon>Bacteroidota</taxon>
        <taxon>Bacteroidia</taxon>
        <taxon>Bacteroidales</taxon>
        <taxon>Prevotellaceae</taxon>
        <taxon>Segatella</taxon>
    </lineage>
</organism>
<comment type="subcellular location">
    <subcellularLocation>
        <location evidence="1">Cell membrane</location>
        <topology evidence="1">Multi-pass membrane protein</topology>
    </subcellularLocation>
</comment>
<dbReference type="AlphaFoldDB" id="A0AA92THH4"/>
<dbReference type="Proteomes" id="UP000261245">
    <property type="component" value="Unassembled WGS sequence"/>
</dbReference>
<evidence type="ECO:0000256" key="2">
    <source>
        <dbReference type="ARBA" id="ARBA00022475"/>
    </source>
</evidence>
<feature type="domain" description="MacB-like periplasmic core" evidence="8">
    <location>
        <begin position="58"/>
        <end position="263"/>
    </location>
</feature>
<evidence type="ECO:0000313" key="9">
    <source>
        <dbReference type="EMBL" id="RGN11737.1"/>
    </source>
</evidence>
<feature type="transmembrane region" description="Helical" evidence="6">
    <location>
        <begin position="754"/>
        <end position="774"/>
    </location>
</feature>
<evidence type="ECO:0000259" key="8">
    <source>
        <dbReference type="Pfam" id="PF12704"/>
    </source>
</evidence>
<dbReference type="InterPro" id="IPR025857">
    <property type="entry name" value="MacB_PCD"/>
</dbReference>
<feature type="transmembrane region" description="Helical" evidence="6">
    <location>
        <begin position="313"/>
        <end position="333"/>
    </location>
</feature>
<proteinExistence type="predicted"/>
<dbReference type="PANTHER" id="PTHR30572:SF18">
    <property type="entry name" value="ABC-TYPE MACROLIDE FAMILY EXPORT SYSTEM PERMEASE COMPONENT 2"/>
    <property type="match status" value="1"/>
</dbReference>
<feature type="transmembrane region" description="Helical" evidence="6">
    <location>
        <begin position="368"/>
        <end position="385"/>
    </location>
</feature>
<keyword evidence="2" id="KW-1003">Cell membrane</keyword>
<evidence type="ECO:0000256" key="1">
    <source>
        <dbReference type="ARBA" id="ARBA00004651"/>
    </source>
</evidence>
<feature type="transmembrane region" description="Helical" evidence="6">
    <location>
        <begin position="449"/>
        <end position="474"/>
    </location>
</feature>
<gene>
    <name evidence="9" type="ORF">DXB80_03555</name>
</gene>
<feature type="transmembrane region" description="Helical" evidence="6">
    <location>
        <begin position="786"/>
        <end position="811"/>
    </location>
</feature>
<comment type="caution">
    <text evidence="9">The sequence shown here is derived from an EMBL/GenBank/DDBJ whole genome shotgun (WGS) entry which is preliminary data.</text>
</comment>
<dbReference type="InterPro" id="IPR050250">
    <property type="entry name" value="Macrolide_Exporter_MacB"/>
</dbReference>
<reference evidence="9 10" key="1">
    <citation type="submission" date="2018-08" db="EMBL/GenBank/DDBJ databases">
        <title>A genome reference for cultivated species of the human gut microbiota.</title>
        <authorList>
            <person name="Zou Y."/>
            <person name="Xue W."/>
            <person name="Luo G."/>
        </authorList>
    </citation>
    <scope>NUCLEOTIDE SEQUENCE [LARGE SCALE GENOMIC DNA]</scope>
    <source>
        <strain evidence="9 10">OM06-11</strain>
    </source>
</reference>
<evidence type="ECO:0000259" key="7">
    <source>
        <dbReference type="Pfam" id="PF02687"/>
    </source>
</evidence>
<protein>
    <submittedName>
        <fullName evidence="9">ABC transporter permease</fullName>
    </submittedName>
</protein>
<name>A0AA92THH4_9BACT</name>
<dbReference type="EMBL" id="QSUC01000005">
    <property type="protein sequence ID" value="RGN11737.1"/>
    <property type="molecule type" value="Genomic_DNA"/>
</dbReference>
<feature type="transmembrane region" description="Helical" evidence="6">
    <location>
        <begin position="55"/>
        <end position="80"/>
    </location>
</feature>
<feature type="transmembrane region" description="Helical" evidence="6">
    <location>
        <begin position="699"/>
        <end position="726"/>
    </location>
</feature>
<dbReference type="PANTHER" id="PTHR30572">
    <property type="entry name" value="MEMBRANE COMPONENT OF TRANSPORTER-RELATED"/>
    <property type="match status" value="1"/>
</dbReference>
<keyword evidence="4 6" id="KW-1133">Transmembrane helix</keyword>
<keyword evidence="3 6" id="KW-0812">Transmembrane</keyword>
<evidence type="ECO:0000256" key="6">
    <source>
        <dbReference type="SAM" id="Phobius"/>
    </source>
</evidence>
<evidence type="ECO:0000256" key="3">
    <source>
        <dbReference type="ARBA" id="ARBA00022692"/>
    </source>
</evidence>
<dbReference type="GO" id="GO:0005886">
    <property type="term" value="C:plasma membrane"/>
    <property type="evidence" value="ECO:0007669"/>
    <property type="project" value="UniProtKB-SubCell"/>
</dbReference>
<accession>A0AA92THH4</accession>
<dbReference type="Pfam" id="PF02687">
    <property type="entry name" value="FtsX"/>
    <property type="match status" value="2"/>
</dbReference>
<dbReference type="GO" id="GO:0022857">
    <property type="term" value="F:transmembrane transporter activity"/>
    <property type="evidence" value="ECO:0007669"/>
    <property type="project" value="TreeGrafter"/>
</dbReference>
<feature type="domain" description="ABC3 transporter permease C-terminal" evidence="7">
    <location>
        <begin position="705"/>
        <end position="814"/>
    </location>
</feature>
<keyword evidence="5 6" id="KW-0472">Membrane</keyword>
<dbReference type="InterPro" id="IPR003838">
    <property type="entry name" value="ABC3_permease_C"/>
</dbReference>
<feature type="transmembrane region" description="Helical" evidence="6">
    <location>
        <begin position="405"/>
        <end position="428"/>
    </location>
</feature>
<evidence type="ECO:0000256" key="4">
    <source>
        <dbReference type="ARBA" id="ARBA00022989"/>
    </source>
</evidence>